<evidence type="ECO:0000256" key="1">
    <source>
        <dbReference type="ARBA" id="ARBA00022801"/>
    </source>
</evidence>
<evidence type="ECO:0000313" key="3">
    <source>
        <dbReference type="EMBL" id="GMQ31442.1"/>
    </source>
</evidence>
<comment type="caution">
    <text evidence="3">The sequence shown here is derived from an EMBL/GenBank/DDBJ whole genome shotgun (WGS) entry which is preliminary data.</text>
</comment>
<dbReference type="PANTHER" id="PTHR48081">
    <property type="entry name" value="AB HYDROLASE SUPERFAMILY PROTEIN C4A8.06C"/>
    <property type="match status" value="1"/>
</dbReference>
<evidence type="ECO:0000313" key="4">
    <source>
        <dbReference type="Proteomes" id="UP001338309"/>
    </source>
</evidence>
<dbReference type="GO" id="GO:0016787">
    <property type="term" value="F:hydrolase activity"/>
    <property type="evidence" value="ECO:0007669"/>
    <property type="project" value="UniProtKB-KW"/>
</dbReference>
<dbReference type="Pfam" id="PF20434">
    <property type="entry name" value="BD-FAE"/>
    <property type="match status" value="1"/>
</dbReference>
<dbReference type="Gene3D" id="3.40.50.1820">
    <property type="entry name" value="alpha/beta hydrolase"/>
    <property type="match status" value="1"/>
</dbReference>
<dbReference type="InterPro" id="IPR029058">
    <property type="entry name" value="AB_hydrolase_fold"/>
</dbReference>
<gene>
    <name evidence="3" type="ORF">Aconfl_40860</name>
</gene>
<dbReference type="InterPro" id="IPR049492">
    <property type="entry name" value="BD-FAE-like_dom"/>
</dbReference>
<keyword evidence="1 3" id="KW-0378">Hydrolase</keyword>
<proteinExistence type="predicted"/>
<name>A0ABQ6PU45_9BACT</name>
<organism evidence="3 4">
    <name type="scientific">Algoriphagus confluentis</name>
    <dbReference type="NCBI Taxonomy" id="1697556"/>
    <lineage>
        <taxon>Bacteria</taxon>
        <taxon>Pseudomonadati</taxon>
        <taxon>Bacteroidota</taxon>
        <taxon>Cytophagia</taxon>
        <taxon>Cytophagales</taxon>
        <taxon>Cyclobacteriaceae</taxon>
        <taxon>Algoriphagus</taxon>
    </lineage>
</organism>
<dbReference type="SUPFAM" id="SSF53474">
    <property type="entry name" value="alpha/beta-Hydrolases"/>
    <property type="match status" value="1"/>
</dbReference>
<evidence type="ECO:0000259" key="2">
    <source>
        <dbReference type="Pfam" id="PF20434"/>
    </source>
</evidence>
<dbReference type="InterPro" id="IPR050300">
    <property type="entry name" value="GDXG_lipolytic_enzyme"/>
</dbReference>
<reference evidence="3 4" key="1">
    <citation type="submission" date="2023-08" db="EMBL/GenBank/DDBJ databases">
        <title>Draft genome sequence of Algoriphagus confluentis.</title>
        <authorList>
            <person name="Takatani N."/>
            <person name="Hosokawa M."/>
            <person name="Sawabe T."/>
        </authorList>
    </citation>
    <scope>NUCLEOTIDE SEQUENCE [LARGE SCALE GENOMIC DNA]</scope>
    <source>
        <strain evidence="3 4">NBRC 111222</strain>
    </source>
</reference>
<accession>A0ABQ6PU45</accession>
<dbReference type="Proteomes" id="UP001338309">
    <property type="component" value="Unassembled WGS sequence"/>
</dbReference>
<protein>
    <submittedName>
        <fullName evidence="3">Alpha/beta hydrolase</fullName>
    </submittedName>
</protein>
<keyword evidence="4" id="KW-1185">Reference proteome</keyword>
<dbReference type="PANTHER" id="PTHR48081:SF13">
    <property type="entry name" value="ALPHA_BETA HYDROLASE"/>
    <property type="match status" value="1"/>
</dbReference>
<feature type="domain" description="BD-FAE-like" evidence="2">
    <location>
        <begin position="48"/>
        <end position="244"/>
    </location>
</feature>
<dbReference type="EMBL" id="BTPD01000019">
    <property type="protein sequence ID" value="GMQ31442.1"/>
    <property type="molecule type" value="Genomic_DNA"/>
</dbReference>
<sequence>MGLIKSFKSIFFLSLLWACSSDPEPNVDFLPAREIIDQAYGTDVRQKMDVYLPAGRSRENTPLLVYIHGGAWIDGDKSEFLQFKPVLDNLFPEYALVSVNYRLFDFITGNNKFPTQEADIISVFDFINENLADWNISDRIVISGASAGGHLALQHAYRNDFSDIEAVVAFFPPTDLKELHGFNTITALGLESILGGKPDQIPQAYLDSSPLSHLDPNDPPTIFFHGDIDTVVPISQSELLEENLNSNGIIHQFTRVPNQGHGFTDETYRNLLQQARDFIDAL</sequence>